<protein>
    <submittedName>
        <fullName evidence="1">Uncharacterized protein</fullName>
    </submittedName>
</protein>
<organism evidence="1 2">
    <name type="scientific">Saguinus oedipus</name>
    <name type="common">Cotton-top tamarin</name>
    <name type="synonym">Oedipomidas oedipus</name>
    <dbReference type="NCBI Taxonomy" id="9490"/>
    <lineage>
        <taxon>Eukaryota</taxon>
        <taxon>Metazoa</taxon>
        <taxon>Chordata</taxon>
        <taxon>Craniata</taxon>
        <taxon>Vertebrata</taxon>
        <taxon>Euteleostomi</taxon>
        <taxon>Mammalia</taxon>
        <taxon>Eutheria</taxon>
        <taxon>Euarchontoglires</taxon>
        <taxon>Primates</taxon>
        <taxon>Haplorrhini</taxon>
        <taxon>Platyrrhini</taxon>
        <taxon>Cebidae</taxon>
        <taxon>Callitrichinae</taxon>
        <taxon>Saguinus</taxon>
    </lineage>
</organism>
<dbReference type="PANTHER" id="PTHR22647">
    <property type="entry name" value="SH3 DOMAIN AND TETRATRICOPEPTIDE REPEATS CONTAINING PROTEIN"/>
    <property type="match status" value="1"/>
</dbReference>
<keyword evidence="2" id="KW-1185">Reference proteome</keyword>
<gene>
    <name evidence="1" type="ORF">P7K49_006022</name>
</gene>
<dbReference type="InterPro" id="IPR042772">
    <property type="entry name" value="SH3TC1/SH3TC2"/>
</dbReference>
<proteinExistence type="predicted"/>
<comment type="caution">
    <text evidence="1">The sequence shown here is derived from an EMBL/GenBank/DDBJ whole genome shotgun (WGS) entry which is preliminary data.</text>
</comment>
<name>A0ABQ9W181_SAGOE</name>
<accession>A0ABQ9W181</accession>
<dbReference type="EMBL" id="JASSZA010000003">
    <property type="protein sequence ID" value="KAK2115396.1"/>
    <property type="molecule type" value="Genomic_DNA"/>
</dbReference>
<reference evidence="1 2" key="1">
    <citation type="submission" date="2023-05" db="EMBL/GenBank/DDBJ databases">
        <title>B98-5 Cell Line De Novo Hybrid Assembly: An Optical Mapping Approach.</title>
        <authorList>
            <person name="Kananen K."/>
            <person name="Auerbach J.A."/>
            <person name="Kautto E."/>
            <person name="Blachly J.S."/>
        </authorList>
    </citation>
    <scope>NUCLEOTIDE SEQUENCE [LARGE SCALE GENOMIC DNA]</scope>
    <source>
        <strain evidence="1">B95-8</strain>
        <tissue evidence="1">Cell line</tissue>
    </source>
</reference>
<dbReference type="Proteomes" id="UP001266305">
    <property type="component" value="Unassembled WGS sequence"/>
</dbReference>
<dbReference type="PANTHER" id="PTHR22647:SF3">
    <property type="entry name" value="SH3 DOMAIN AND TETRATRICOPEPTIDE REPEAT-CONTAINING PROTEIN 1"/>
    <property type="match status" value="1"/>
</dbReference>
<sequence>MFLTLESQKLSTVPSTLALGEARKPVGLEPGCLGGGQAWERQGLALNLIPFNMMLCVADTTLGFGLSGFHLRQGLFVPPVSSAQAKGSHGPGQRGFVKQKQMAWCRGRAPGGCREGWRSPKLCPCRGVLSGYPSVAPGLSVLSVLPMRTWLTEVWRRQTHHRGLRARPASLQCWEADVFLFVFRPGQLRAVQRLCHFYSAVMPSEAQCVIYHELQLSLACRVADKVLEGQLLETISQLYLSLGTER</sequence>
<evidence type="ECO:0000313" key="2">
    <source>
        <dbReference type="Proteomes" id="UP001266305"/>
    </source>
</evidence>
<evidence type="ECO:0000313" key="1">
    <source>
        <dbReference type="EMBL" id="KAK2115396.1"/>
    </source>
</evidence>